<dbReference type="Gene3D" id="3.30.460.10">
    <property type="entry name" value="Beta Polymerase, domain 2"/>
    <property type="match status" value="1"/>
</dbReference>
<evidence type="ECO:0000256" key="1">
    <source>
        <dbReference type="SAM" id="MobiDB-lite"/>
    </source>
</evidence>
<protein>
    <submittedName>
        <fullName evidence="5">Uncharacterized protein</fullName>
    </submittedName>
</protein>
<gene>
    <name evidence="5" type="primary">LOC113694016</name>
</gene>
<dbReference type="CDD" id="cd05402">
    <property type="entry name" value="NT_PAP_TUTase"/>
    <property type="match status" value="1"/>
</dbReference>
<dbReference type="PANTHER" id="PTHR45979:SF2">
    <property type="entry name" value="PAP_OAS1 SUBSTRATE-BINDING DOMAIN SUPERFAMILY"/>
    <property type="match status" value="1"/>
</dbReference>
<dbReference type="AlphaFoldDB" id="A0A6P6SRY7"/>
<dbReference type="SUPFAM" id="SSF81301">
    <property type="entry name" value="Nucleotidyltransferase"/>
    <property type="match status" value="1"/>
</dbReference>
<evidence type="ECO:0000259" key="2">
    <source>
        <dbReference type="Pfam" id="PF22600"/>
    </source>
</evidence>
<feature type="compositionally biased region" description="Low complexity" evidence="1">
    <location>
        <begin position="33"/>
        <end position="44"/>
    </location>
</feature>
<feature type="compositionally biased region" description="Basic and acidic residues" evidence="1">
    <location>
        <begin position="848"/>
        <end position="864"/>
    </location>
</feature>
<feature type="region of interest" description="Disordered" evidence="1">
    <location>
        <begin position="825"/>
        <end position="864"/>
    </location>
</feature>
<dbReference type="Pfam" id="PF26180">
    <property type="entry name" value="PAP-OAS1"/>
    <property type="match status" value="1"/>
</dbReference>
<evidence type="ECO:0000313" key="4">
    <source>
        <dbReference type="Proteomes" id="UP001652660"/>
    </source>
</evidence>
<name>A0A6P6SRY7_COFAR</name>
<dbReference type="RefSeq" id="XP_027068662.1">
    <property type="nucleotide sequence ID" value="XM_027212861.2"/>
</dbReference>
<dbReference type="PANTHER" id="PTHR45979">
    <property type="entry name" value="PAP/OAS1 SUBSTRATE-BINDING DOMAIN SUPERFAMILY"/>
    <property type="match status" value="1"/>
</dbReference>
<feature type="compositionally biased region" description="Polar residues" evidence="1">
    <location>
        <begin position="833"/>
        <end position="844"/>
    </location>
</feature>
<accession>A0A6P6SRY7</accession>
<reference evidence="5" key="2">
    <citation type="submission" date="2025-08" db="UniProtKB">
        <authorList>
            <consortium name="RefSeq"/>
        </authorList>
    </citation>
    <scope>IDENTIFICATION</scope>
    <source>
        <tissue evidence="5">Leaves</tissue>
    </source>
</reference>
<dbReference type="InterPro" id="IPR054708">
    <property type="entry name" value="MTPAP-like_central"/>
</dbReference>
<feature type="domain" description="PAP/OAS1 substrate-binding-related" evidence="3">
    <location>
        <begin position="193"/>
        <end position="385"/>
    </location>
</feature>
<feature type="region of interest" description="Disordered" evidence="1">
    <location>
        <begin position="763"/>
        <end position="792"/>
    </location>
</feature>
<feature type="domain" description="Poly(A) RNA polymerase mitochondrial-like central palm" evidence="2">
    <location>
        <begin position="59"/>
        <end position="180"/>
    </location>
</feature>
<evidence type="ECO:0000259" key="3">
    <source>
        <dbReference type="Pfam" id="PF26180"/>
    </source>
</evidence>
<organism evidence="4 5">
    <name type="scientific">Coffea arabica</name>
    <name type="common">Arabian coffee</name>
    <dbReference type="NCBI Taxonomy" id="13443"/>
    <lineage>
        <taxon>Eukaryota</taxon>
        <taxon>Viridiplantae</taxon>
        <taxon>Streptophyta</taxon>
        <taxon>Embryophyta</taxon>
        <taxon>Tracheophyta</taxon>
        <taxon>Spermatophyta</taxon>
        <taxon>Magnoliopsida</taxon>
        <taxon>eudicotyledons</taxon>
        <taxon>Gunneridae</taxon>
        <taxon>Pentapetalae</taxon>
        <taxon>asterids</taxon>
        <taxon>lamiids</taxon>
        <taxon>Gentianales</taxon>
        <taxon>Rubiaceae</taxon>
        <taxon>Ixoroideae</taxon>
        <taxon>Gardenieae complex</taxon>
        <taxon>Bertiereae - Coffeeae clade</taxon>
        <taxon>Coffeeae</taxon>
        <taxon>Coffea</taxon>
    </lineage>
</organism>
<dbReference type="SUPFAM" id="SSF81631">
    <property type="entry name" value="PAP/OAS1 substrate-binding domain"/>
    <property type="match status" value="1"/>
</dbReference>
<dbReference type="Pfam" id="PF22600">
    <property type="entry name" value="MTPAP-like_central"/>
    <property type="match status" value="1"/>
</dbReference>
<dbReference type="InterPro" id="IPR058920">
    <property type="entry name" value="PAP-OAS1-bd-rel"/>
</dbReference>
<feature type="region of interest" description="Disordered" evidence="1">
    <location>
        <begin position="1"/>
        <end position="44"/>
    </location>
</feature>
<dbReference type="Proteomes" id="UP001652660">
    <property type="component" value="Chromosome 6c"/>
</dbReference>
<dbReference type="InterPro" id="IPR043519">
    <property type="entry name" value="NT_sf"/>
</dbReference>
<evidence type="ECO:0000313" key="5">
    <source>
        <dbReference type="RefSeq" id="XP_027068662.1"/>
    </source>
</evidence>
<dbReference type="OrthoDB" id="273917at2759"/>
<dbReference type="GeneID" id="113694016"/>
<sequence>MGDLRRPPTGGGSSSSTAAAGGGEEEERPFPSPSTSIIPSSDPNPLSISARRWVRAEKATQNIISKVQPTAVSEERRREVIDYVQSLIRKCLGCEVFPYGSVPLKTYLPDGDIDLTAFGGTNADDILVDDMVSVLEGEDQNKSADFVVKDIQLIRAEVKLVKCIVQNIVVDISFNQIGGLCTLCFLELVDSVIGKEHLFKRSIILIKAWCYYESRILGAHHGLISTYALETLVLYIFHLFHSTFNGPLAVLFKFLDYFSKFDWENYCISLAGPVRLSSLPELVVEAPENGGCDLLLSSDFLRYCTDMFSVPSRGADSNFRVFQPKHLNIVDPLKENNNLGRSVSKGNFYRIRSAFTYGARKLGRILLQPEDDIAEGLCKFFFNTLDRHGSGERPDVQGPRSNYRYNGYSSTLSISENDPCADTNGSCHDRVNGLKLSGLETTCGRENGEEEGIIEVLPSNFCDSPAVGNALDHRISGDAKDLATYRVDCLKVSNTLPQISELIDRKSVSPAGTPRHAPRLFFSSSILTNGGRGNGSSDWEKIENCKNKACPGVSHGPDGANNQCGLEENFIVSVDEDPATIHLASKEALSPENLQHVTRDLASESASIAESFSSLSELNGDLDSHLNCLHFGRWCYEYASSTPALTVSPPPPSIFQWNNSWDAVPHPSQFKQNSFSHKSVNGVILNPPFCTVNPLLTPGLAFGLEDMPKPRGTGTYFPNMNRLPQRYRPLAGKGRNQALPRSPCNNGRNLIFMETNMVDQSSRDLSKNPVSVDQSGAKVGPSNIHQSYSPRGKGHLNVNGLIMQSEGGFEIGSVGHVPVEVHQLDRSRHHQQRCLSSSENSGPLSPTKEMRKLKPVLKTERDRVSVELSYQLKDEDDFPPLSV</sequence>
<reference evidence="4" key="1">
    <citation type="journal article" date="2025" name="Foods">
        <title>Unveiling the Microbial Signatures of Arabica Coffee Cherries: Insights into Ripeness Specific Diversity, Functional Traits, and Implications for Quality and Safety.</title>
        <authorList>
            <consortium name="RefSeq"/>
            <person name="Tenea G.N."/>
            <person name="Cifuentes V."/>
            <person name="Reyes P."/>
            <person name="Cevallos-Vallejos M."/>
        </authorList>
    </citation>
    <scope>NUCLEOTIDE SEQUENCE [LARGE SCALE GENOMIC DNA]</scope>
</reference>
<dbReference type="Gene3D" id="1.10.1410.10">
    <property type="match status" value="1"/>
</dbReference>
<proteinExistence type="predicted"/>
<dbReference type="InterPro" id="IPR058921">
    <property type="entry name" value="PAP/OAS1-rel"/>
</dbReference>
<dbReference type="FunFam" id="1.10.1410.10:FF:000013">
    <property type="entry name" value="PAP/OAS1 substrate-binding domain superfamily"/>
    <property type="match status" value="1"/>
</dbReference>
<keyword evidence="4" id="KW-1185">Reference proteome</keyword>